<reference evidence="2" key="1">
    <citation type="journal article" date="2019" name="MBio">
        <title>Comparative genomics for the elucidation of multidrug resistance (MDR) in Candida lusitaniae.</title>
        <authorList>
            <person name="Kannan A."/>
            <person name="Asner S.A."/>
            <person name="Trachsel E."/>
            <person name="Kelly S."/>
            <person name="Parker J."/>
            <person name="Sanglard D."/>
        </authorList>
    </citation>
    <scope>NUCLEOTIDE SEQUENCE [LARGE SCALE GENOMIC DNA]</scope>
    <source>
        <strain evidence="2">P1</strain>
    </source>
</reference>
<accession>A0ACD0WQE1</accession>
<gene>
    <name evidence="1" type="ORF">EJF14_60209</name>
</gene>
<evidence type="ECO:0000313" key="2">
    <source>
        <dbReference type="Proteomes" id="UP000326582"/>
    </source>
</evidence>
<sequence length="1019" mass="113731">MRPNITVNAEDQSQKSFKGRQRSQRMRSNIRPSDPQFDRSRFSDEEYIDLLLSEIKELHATISDFTTKSLKLETLLKEHDILIPTDSEILTPAAELKPTVSVDEDDVPQRSARRKVSCHEINENLNETNVTPDRAFSNSNEDLTIDGASSITFNGRVEDGVPLSSTMKNELSATLSNSSRSRFQTTDSDIISSNGTKSVLGDDGTAADESLQKKKDVPEILLSPLARHSSMTSTISDVSQSSTKFGSASTIISHKSGQQASINTSQSKFSREKLREGAHGAIARNYASLKSTESFANSTLSPQKNITGTKSSDDSRNQTQSTPLTLTSERSSLMKESSQEVKIPSTPDAFSSNFSSNTHNGSLKSDFRTQGSYDFQNGLDFSSFTSPSKSSYSARSNSNLDVAKTPISHVFGSTDSFSSPKKSSRPPGSSFNVLHTPKVEEEIPLFIQPEEFYNINIKVVSTIPTNSKKLDDPNCTFAITDKESGKEMWRVRKTYSQIAGFDSEIRPIVEFFGLPPIPERSLFSSTTPSKVAMRKQALQEYYNTIFLMPSIPQVVLQRFCRYISLDFVNPLDDFKSGARKEGYLIRRYKSLGTAWKIRWCQVDGPSLEIYDSPGGTLLEEIGLTGAQIGRQSPDTVAEERGYRHAFLILGKSKGNKLSSSTPKHFLCAESDEERDEWIAAMVEFTENDPLKSDSSQVENEYHSRSLEPISVEGDMPTQLMSPTSKFGTQDTLGFNGGLEDWNAKDHKELKRAKMRSIFSFKHRNPVQLDDSNESETQGPPNANTADTSMNAYLSQMSLLEEPTRRIFGRDLAEAYKLSNHSLNGHSIPSICYRCVDYLNKTGAIYEEGIFRLSGSASTIRQLKESFNSSYDLDLFQSPLKPDMHTVAGLLKTFLRELPEPILGEKAYNEFQVYVTNEGSNLSKSALAIKMQEFLRDPDNIDSIHYDSSFTIFKLLKSVVDQSSMNKMSLKNMCIVFVPTLNISVEVLSVCLTDFDCIFGEALPIPDKDRERMDLQIPFY</sequence>
<protein>
    <submittedName>
        <fullName evidence="1">GTPase-activating protein</fullName>
    </submittedName>
</protein>
<organism evidence="1 2">
    <name type="scientific">Clavispora lusitaniae</name>
    <name type="common">Candida lusitaniae</name>
    <dbReference type="NCBI Taxonomy" id="36911"/>
    <lineage>
        <taxon>Eukaryota</taxon>
        <taxon>Fungi</taxon>
        <taxon>Dikarya</taxon>
        <taxon>Ascomycota</taxon>
        <taxon>Saccharomycotina</taxon>
        <taxon>Pichiomycetes</taxon>
        <taxon>Metschnikowiaceae</taxon>
        <taxon>Clavispora</taxon>
    </lineage>
</organism>
<dbReference type="EMBL" id="CP038489">
    <property type="protein sequence ID" value="QFZ29697.1"/>
    <property type="molecule type" value="Genomic_DNA"/>
</dbReference>
<proteinExistence type="predicted"/>
<evidence type="ECO:0000313" key="1">
    <source>
        <dbReference type="EMBL" id="QFZ29697.1"/>
    </source>
</evidence>
<keyword evidence="2" id="KW-1185">Reference proteome</keyword>
<name>A0ACD0WQE1_CLALS</name>
<dbReference type="Proteomes" id="UP000326582">
    <property type="component" value="Chromosome 6"/>
</dbReference>